<proteinExistence type="predicted"/>
<evidence type="ECO:0008006" key="4">
    <source>
        <dbReference type="Google" id="ProtNLM"/>
    </source>
</evidence>
<name>A0A537IWB5_9BACT</name>
<organism evidence="2 3">
    <name type="scientific">Candidatus Segetimicrobium genomatis</name>
    <dbReference type="NCBI Taxonomy" id="2569760"/>
    <lineage>
        <taxon>Bacteria</taxon>
        <taxon>Bacillati</taxon>
        <taxon>Candidatus Sysuimicrobiota</taxon>
        <taxon>Candidatus Sysuimicrobiia</taxon>
        <taxon>Candidatus Sysuimicrobiales</taxon>
        <taxon>Candidatus Segetimicrobiaceae</taxon>
        <taxon>Candidatus Segetimicrobium</taxon>
    </lineage>
</organism>
<dbReference type="EMBL" id="VBAP01000043">
    <property type="protein sequence ID" value="TMI75547.1"/>
    <property type="molecule type" value="Genomic_DNA"/>
</dbReference>
<comment type="caution">
    <text evidence="2">The sequence shown here is derived from an EMBL/GenBank/DDBJ whole genome shotgun (WGS) entry which is preliminary data.</text>
</comment>
<evidence type="ECO:0000256" key="1">
    <source>
        <dbReference type="SAM" id="Coils"/>
    </source>
</evidence>
<keyword evidence="1" id="KW-0175">Coiled coil</keyword>
<dbReference type="Gene3D" id="6.10.140.1110">
    <property type="match status" value="1"/>
</dbReference>
<protein>
    <recommendedName>
        <fullName evidence="4">16S rRNA processing protein RimM</fullName>
    </recommendedName>
</protein>
<evidence type="ECO:0000313" key="2">
    <source>
        <dbReference type="EMBL" id="TMI75547.1"/>
    </source>
</evidence>
<dbReference type="AlphaFoldDB" id="A0A537IWB5"/>
<gene>
    <name evidence="2" type="ORF">E6H05_06345</name>
</gene>
<accession>A0A537IWB5</accession>
<evidence type="ECO:0000313" key="3">
    <source>
        <dbReference type="Proteomes" id="UP000318834"/>
    </source>
</evidence>
<sequence>MGLTVSRPVVIKAIVTESFKRLYIQDLEDAIKRVDAFEQQLDSQIRRAELERTVTPQSRALRQQLELERARQEATRAELEMRLREAQQLALNSEFAQGTVESVVEVKVGDNLFTKLSRAEIVVKDGIILEIREE</sequence>
<reference evidence="2 3" key="1">
    <citation type="journal article" date="2019" name="Nat. Microbiol.">
        <title>Mediterranean grassland soil C-N compound turnover is dependent on rainfall and depth, and is mediated by genomically divergent microorganisms.</title>
        <authorList>
            <person name="Diamond S."/>
            <person name="Andeer P.F."/>
            <person name="Li Z."/>
            <person name="Crits-Christoph A."/>
            <person name="Burstein D."/>
            <person name="Anantharaman K."/>
            <person name="Lane K.R."/>
            <person name="Thomas B.C."/>
            <person name="Pan C."/>
            <person name="Northen T.R."/>
            <person name="Banfield J.F."/>
        </authorList>
    </citation>
    <scope>NUCLEOTIDE SEQUENCE [LARGE SCALE GENOMIC DNA]</scope>
    <source>
        <strain evidence="2">NP_8</strain>
    </source>
</reference>
<dbReference type="InterPro" id="IPR021297">
    <property type="entry name" value="YlqD"/>
</dbReference>
<dbReference type="Pfam" id="PF11068">
    <property type="entry name" value="YlqD"/>
    <property type="match status" value="1"/>
</dbReference>
<dbReference type="Proteomes" id="UP000318834">
    <property type="component" value="Unassembled WGS sequence"/>
</dbReference>
<feature type="coiled-coil region" evidence="1">
    <location>
        <begin position="20"/>
        <end position="89"/>
    </location>
</feature>